<dbReference type="Proteomes" id="UP001184614">
    <property type="component" value="Unassembled WGS sequence"/>
</dbReference>
<evidence type="ECO:0000259" key="1">
    <source>
        <dbReference type="Pfam" id="PF02625"/>
    </source>
</evidence>
<protein>
    <submittedName>
        <fullName evidence="3">Xanthine dehydrogenase accessory factor</fullName>
    </submittedName>
</protein>
<dbReference type="EMBL" id="JAVDQT010000012">
    <property type="protein sequence ID" value="MDR6434537.1"/>
    <property type="molecule type" value="Genomic_DNA"/>
</dbReference>
<feature type="domain" description="XdhC Rossmann" evidence="2">
    <location>
        <begin position="168"/>
        <end position="304"/>
    </location>
</feature>
<dbReference type="InterPro" id="IPR003777">
    <property type="entry name" value="XdhC_CoxI"/>
</dbReference>
<dbReference type="RefSeq" id="WP_310016020.1">
    <property type="nucleotide sequence ID" value="NZ_JAVDQT010000012.1"/>
</dbReference>
<dbReference type="PANTHER" id="PTHR30388">
    <property type="entry name" value="ALDEHYDE OXIDOREDUCTASE MOLYBDENUM COFACTOR ASSEMBLY PROTEIN"/>
    <property type="match status" value="1"/>
</dbReference>
<keyword evidence="4" id="KW-1185">Reference proteome</keyword>
<gene>
    <name evidence="3" type="ORF">J2782_004289</name>
</gene>
<dbReference type="PANTHER" id="PTHR30388:SF4">
    <property type="entry name" value="MOLYBDENUM COFACTOR INSERTION CHAPERONE PAOD"/>
    <property type="match status" value="1"/>
</dbReference>
<dbReference type="Pfam" id="PF13478">
    <property type="entry name" value="XdhC_C"/>
    <property type="match status" value="1"/>
</dbReference>
<evidence type="ECO:0000259" key="2">
    <source>
        <dbReference type="Pfam" id="PF13478"/>
    </source>
</evidence>
<feature type="domain" description="XdhC- CoxI" evidence="1">
    <location>
        <begin position="34"/>
        <end position="97"/>
    </location>
</feature>
<accession>A0ABU1MES7</accession>
<sequence length="313" mass="33924">MKPTEQAHFNDTNVAVRAASINENDFPLMPALSAEKCALAVIVGVEGPSYRRCGAAMVVDASGRSWGNLSSGCIDKSVVLNAKSAMETGNAMKVRYGRGSPYWDLPLPCGGALDIQIFPFPDKLILGDIDRSLRARKPAMLTLADDGTLSLNPTGMGLHLTILPQIRVLVFGTGMETICFTELALAAGCRVELFSPDPDVLMRFPWANPLVKNVWPDGVKTDERTAVVTFFHDHSREPTILSKALDSPAFFVGAQGSRRAHLSRCEALIEYGCPVENTDKLKFPLGLIPSTRDPYTLGVSVLAHVLQSVKDLK</sequence>
<dbReference type="Gene3D" id="3.40.50.720">
    <property type="entry name" value="NAD(P)-binding Rossmann-like Domain"/>
    <property type="match status" value="1"/>
</dbReference>
<dbReference type="Pfam" id="PF02625">
    <property type="entry name" value="XdhC_CoxI"/>
    <property type="match status" value="1"/>
</dbReference>
<comment type="caution">
    <text evidence="3">The sequence shown here is derived from an EMBL/GenBank/DDBJ whole genome shotgun (WGS) entry which is preliminary data.</text>
</comment>
<dbReference type="InterPro" id="IPR052698">
    <property type="entry name" value="MoCofactor_Util/Proc"/>
</dbReference>
<name>A0ABU1MES7_9HYPH</name>
<evidence type="ECO:0000313" key="3">
    <source>
        <dbReference type="EMBL" id="MDR6434537.1"/>
    </source>
</evidence>
<organism evidence="3 4">
    <name type="scientific">Brucella pseudogrignonensis</name>
    <dbReference type="NCBI Taxonomy" id="419475"/>
    <lineage>
        <taxon>Bacteria</taxon>
        <taxon>Pseudomonadati</taxon>
        <taxon>Pseudomonadota</taxon>
        <taxon>Alphaproteobacteria</taxon>
        <taxon>Hyphomicrobiales</taxon>
        <taxon>Brucellaceae</taxon>
        <taxon>Brucella/Ochrobactrum group</taxon>
        <taxon>Brucella</taxon>
    </lineage>
</organism>
<reference evidence="3 4" key="1">
    <citation type="submission" date="2023-07" db="EMBL/GenBank/DDBJ databases">
        <title>Sorghum-associated microbial communities from plants grown in Nebraska, USA.</title>
        <authorList>
            <person name="Schachtman D."/>
        </authorList>
    </citation>
    <scope>NUCLEOTIDE SEQUENCE [LARGE SCALE GENOMIC DNA]</scope>
    <source>
        <strain evidence="3 4">DS1730</strain>
    </source>
</reference>
<proteinExistence type="predicted"/>
<dbReference type="InterPro" id="IPR027051">
    <property type="entry name" value="XdhC_Rossmann_dom"/>
</dbReference>
<evidence type="ECO:0000313" key="4">
    <source>
        <dbReference type="Proteomes" id="UP001184614"/>
    </source>
</evidence>